<proteinExistence type="predicted"/>
<evidence type="ECO:0000256" key="1">
    <source>
        <dbReference type="ARBA" id="ARBA00023015"/>
    </source>
</evidence>
<dbReference type="PANTHER" id="PTHR30055:SF234">
    <property type="entry name" value="HTH-TYPE TRANSCRIPTIONAL REGULATOR BETI"/>
    <property type="match status" value="1"/>
</dbReference>
<dbReference type="PANTHER" id="PTHR30055">
    <property type="entry name" value="HTH-TYPE TRANSCRIPTIONAL REGULATOR RUTR"/>
    <property type="match status" value="1"/>
</dbReference>
<gene>
    <name evidence="6" type="ORF">EFL95_06070</name>
</gene>
<feature type="DNA-binding region" description="H-T-H motif" evidence="4">
    <location>
        <begin position="46"/>
        <end position="65"/>
    </location>
</feature>
<evidence type="ECO:0000313" key="7">
    <source>
        <dbReference type="Proteomes" id="UP000277094"/>
    </source>
</evidence>
<protein>
    <submittedName>
        <fullName evidence="6">TetR/AcrR family transcriptional regulator</fullName>
    </submittedName>
</protein>
<dbReference type="SUPFAM" id="SSF46689">
    <property type="entry name" value="Homeodomain-like"/>
    <property type="match status" value="1"/>
</dbReference>
<dbReference type="InterPro" id="IPR050109">
    <property type="entry name" value="HTH-type_TetR-like_transc_reg"/>
</dbReference>
<evidence type="ECO:0000313" key="6">
    <source>
        <dbReference type="EMBL" id="RNL78650.1"/>
    </source>
</evidence>
<dbReference type="Gene3D" id="1.10.357.10">
    <property type="entry name" value="Tetracycline Repressor, domain 2"/>
    <property type="match status" value="1"/>
</dbReference>
<dbReference type="GO" id="GO:0000976">
    <property type="term" value="F:transcription cis-regulatory region binding"/>
    <property type="evidence" value="ECO:0007669"/>
    <property type="project" value="TreeGrafter"/>
</dbReference>
<evidence type="ECO:0000256" key="2">
    <source>
        <dbReference type="ARBA" id="ARBA00023125"/>
    </source>
</evidence>
<dbReference type="Proteomes" id="UP000277094">
    <property type="component" value="Unassembled WGS sequence"/>
</dbReference>
<dbReference type="InterPro" id="IPR009057">
    <property type="entry name" value="Homeodomain-like_sf"/>
</dbReference>
<dbReference type="OrthoDB" id="5177743at2"/>
<dbReference type="InterPro" id="IPR001647">
    <property type="entry name" value="HTH_TetR"/>
</dbReference>
<dbReference type="GO" id="GO:0003700">
    <property type="term" value="F:DNA-binding transcription factor activity"/>
    <property type="evidence" value="ECO:0007669"/>
    <property type="project" value="TreeGrafter"/>
</dbReference>
<keyword evidence="1" id="KW-0805">Transcription regulation</keyword>
<evidence type="ECO:0000256" key="4">
    <source>
        <dbReference type="PROSITE-ProRule" id="PRU00335"/>
    </source>
</evidence>
<sequence length="206" mass="23202">MSTITDMKTTRTYTQTARATAAEETRLRIVRAAFELQAERLTTEISLEDVAARAGVSVQTVLRRFGSKAGLFEESLGWINAEISDERRAPVGEVAVALHVLVDHYEKRGDFALLMLAQESSYEHVRRMSDAGKDTHRTWVAEIFEPYLPTDAAAREEVLDLLVVATDVYAWKLLRRDRGLSRDRTEQRINTLVAAILAARPEKKEG</sequence>
<dbReference type="AlphaFoldDB" id="A0A3N0DSQ9"/>
<dbReference type="Pfam" id="PF00440">
    <property type="entry name" value="TetR_N"/>
    <property type="match status" value="1"/>
</dbReference>
<name>A0A3N0DSQ9_9ACTN</name>
<dbReference type="EMBL" id="RJSG01000002">
    <property type="protein sequence ID" value="RNL78650.1"/>
    <property type="molecule type" value="Genomic_DNA"/>
</dbReference>
<dbReference type="PROSITE" id="PS50977">
    <property type="entry name" value="HTH_TETR_2"/>
    <property type="match status" value="1"/>
</dbReference>
<keyword evidence="7" id="KW-1185">Reference proteome</keyword>
<evidence type="ECO:0000259" key="5">
    <source>
        <dbReference type="PROSITE" id="PS50977"/>
    </source>
</evidence>
<evidence type="ECO:0000256" key="3">
    <source>
        <dbReference type="ARBA" id="ARBA00023163"/>
    </source>
</evidence>
<comment type="caution">
    <text evidence="6">The sequence shown here is derived from an EMBL/GenBank/DDBJ whole genome shotgun (WGS) entry which is preliminary data.</text>
</comment>
<keyword evidence="2 4" id="KW-0238">DNA-binding</keyword>
<reference evidence="6 7" key="1">
    <citation type="submission" date="2018-11" db="EMBL/GenBank/DDBJ databases">
        <authorList>
            <person name="Li F."/>
        </authorList>
    </citation>
    <scope>NUCLEOTIDE SEQUENCE [LARGE SCALE GENOMIC DNA]</scope>
    <source>
        <strain evidence="6 7">KIS18-7</strain>
    </source>
</reference>
<accession>A0A3N0DSQ9</accession>
<organism evidence="6 7">
    <name type="scientific">Nocardioides marmorisolisilvae</name>
    <dbReference type="NCBI Taxonomy" id="1542737"/>
    <lineage>
        <taxon>Bacteria</taxon>
        <taxon>Bacillati</taxon>
        <taxon>Actinomycetota</taxon>
        <taxon>Actinomycetes</taxon>
        <taxon>Propionibacteriales</taxon>
        <taxon>Nocardioidaceae</taxon>
        <taxon>Nocardioides</taxon>
    </lineage>
</organism>
<feature type="domain" description="HTH tetR-type" evidence="5">
    <location>
        <begin position="23"/>
        <end position="83"/>
    </location>
</feature>
<keyword evidence="3" id="KW-0804">Transcription</keyword>